<dbReference type="EMBL" id="KN831775">
    <property type="protein sequence ID" value="KIM43875.1"/>
    <property type="molecule type" value="Genomic_DNA"/>
</dbReference>
<gene>
    <name evidence="1" type="ORF">M413DRAFT_443755</name>
</gene>
<name>A0A0C3C4S8_HEBCY</name>
<protein>
    <submittedName>
        <fullName evidence="1">Uncharacterized protein</fullName>
    </submittedName>
</protein>
<dbReference type="Proteomes" id="UP000053424">
    <property type="component" value="Unassembled WGS sequence"/>
</dbReference>
<keyword evidence="2" id="KW-1185">Reference proteome</keyword>
<organism evidence="1 2">
    <name type="scientific">Hebeloma cylindrosporum</name>
    <dbReference type="NCBI Taxonomy" id="76867"/>
    <lineage>
        <taxon>Eukaryota</taxon>
        <taxon>Fungi</taxon>
        <taxon>Dikarya</taxon>
        <taxon>Basidiomycota</taxon>
        <taxon>Agaricomycotina</taxon>
        <taxon>Agaricomycetes</taxon>
        <taxon>Agaricomycetidae</taxon>
        <taxon>Agaricales</taxon>
        <taxon>Agaricineae</taxon>
        <taxon>Hymenogastraceae</taxon>
        <taxon>Hebeloma</taxon>
    </lineage>
</organism>
<evidence type="ECO:0000313" key="1">
    <source>
        <dbReference type="EMBL" id="KIM43875.1"/>
    </source>
</evidence>
<proteinExistence type="predicted"/>
<evidence type="ECO:0000313" key="2">
    <source>
        <dbReference type="Proteomes" id="UP000053424"/>
    </source>
</evidence>
<accession>A0A0C3C4S8</accession>
<dbReference type="HOGENOM" id="CLU_2386426_0_0_1"/>
<reference evidence="2" key="2">
    <citation type="submission" date="2015-01" db="EMBL/GenBank/DDBJ databases">
        <title>Evolutionary Origins and Diversification of the Mycorrhizal Mutualists.</title>
        <authorList>
            <consortium name="DOE Joint Genome Institute"/>
            <consortium name="Mycorrhizal Genomics Consortium"/>
            <person name="Kohler A."/>
            <person name="Kuo A."/>
            <person name="Nagy L.G."/>
            <person name="Floudas D."/>
            <person name="Copeland A."/>
            <person name="Barry K.W."/>
            <person name="Cichocki N."/>
            <person name="Veneault-Fourrey C."/>
            <person name="LaButti K."/>
            <person name="Lindquist E.A."/>
            <person name="Lipzen A."/>
            <person name="Lundell T."/>
            <person name="Morin E."/>
            <person name="Murat C."/>
            <person name="Riley R."/>
            <person name="Ohm R."/>
            <person name="Sun H."/>
            <person name="Tunlid A."/>
            <person name="Henrissat B."/>
            <person name="Grigoriev I.V."/>
            <person name="Hibbett D.S."/>
            <person name="Martin F."/>
        </authorList>
    </citation>
    <scope>NUCLEOTIDE SEQUENCE [LARGE SCALE GENOMIC DNA]</scope>
    <source>
        <strain evidence="2">h7</strain>
    </source>
</reference>
<dbReference type="AlphaFoldDB" id="A0A0C3C4S8"/>
<reference evidence="1 2" key="1">
    <citation type="submission" date="2014-04" db="EMBL/GenBank/DDBJ databases">
        <authorList>
            <consortium name="DOE Joint Genome Institute"/>
            <person name="Kuo A."/>
            <person name="Gay G."/>
            <person name="Dore J."/>
            <person name="Kohler A."/>
            <person name="Nagy L.G."/>
            <person name="Floudas D."/>
            <person name="Copeland A."/>
            <person name="Barry K.W."/>
            <person name="Cichocki N."/>
            <person name="Veneault-Fourrey C."/>
            <person name="LaButti K."/>
            <person name="Lindquist E.A."/>
            <person name="Lipzen A."/>
            <person name="Lundell T."/>
            <person name="Morin E."/>
            <person name="Murat C."/>
            <person name="Sun H."/>
            <person name="Tunlid A."/>
            <person name="Henrissat B."/>
            <person name="Grigoriev I.V."/>
            <person name="Hibbett D.S."/>
            <person name="Martin F."/>
            <person name="Nordberg H.P."/>
            <person name="Cantor M.N."/>
            <person name="Hua S.X."/>
        </authorList>
    </citation>
    <scope>NUCLEOTIDE SEQUENCE [LARGE SCALE GENOMIC DNA]</scope>
    <source>
        <strain evidence="2">h7</strain>
    </source>
</reference>
<sequence>MNSAMHSSIHKVFEAVQDLEPLSPSATPGTIRAFTETTDEFYKYTGLMHFHLSAIREASGIDSHCDWDEPEAPYIKAPVVCFIHTTPPSRDRLC</sequence>